<evidence type="ECO:0000256" key="5">
    <source>
        <dbReference type="ARBA" id="ARBA00023180"/>
    </source>
</evidence>
<dbReference type="OrthoDB" id="2747330at2759"/>
<dbReference type="InterPro" id="IPR001461">
    <property type="entry name" value="Aspartic_peptidase_A1"/>
</dbReference>
<reference evidence="13" key="1">
    <citation type="journal article" date="2020" name="Stud. Mycol.">
        <title>101 Dothideomycetes genomes: a test case for predicting lifestyles and emergence of pathogens.</title>
        <authorList>
            <person name="Haridas S."/>
            <person name="Albert R."/>
            <person name="Binder M."/>
            <person name="Bloem J."/>
            <person name="Labutti K."/>
            <person name="Salamov A."/>
            <person name="Andreopoulos B."/>
            <person name="Baker S."/>
            <person name="Barry K."/>
            <person name="Bills G."/>
            <person name="Bluhm B."/>
            <person name="Cannon C."/>
            <person name="Castanera R."/>
            <person name="Culley D."/>
            <person name="Daum C."/>
            <person name="Ezra D."/>
            <person name="Gonzalez J."/>
            <person name="Henrissat B."/>
            <person name="Kuo A."/>
            <person name="Liang C."/>
            <person name="Lipzen A."/>
            <person name="Lutzoni F."/>
            <person name="Magnuson J."/>
            <person name="Mondo S."/>
            <person name="Nolan M."/>
            <person name="Ohm R."/>
            <person name="Pangilinan J."/>
            <person name="Park H.-J."/>
            <person name="Ramirez L."/>
            <person name="Alfaro M."/>
            <person name="Sun H."/>
            <person name="Tritt A."/>
            <person name="Yoshinaga Y."/>
            <person name="Zwiers L.-H."/>
            <person name="Turgeon B."/>
            <person name="Goodwin S."/>
            <person name="Spatafora J."/>
            <person name="Crous P."/>
            <person name="Grigoriev I."/>
        </authorList>
    </citation>
    <scope>NUCLEOTIDE SEQUENCE</scope>
    <source>
        <strain evidence="13">CBS 116005</strain>
    </source>
</reference>
<dbReference type="CDD" id="cd06097">
    <property type="entry name" value="Aspergillopepsin_like"/>
    <property type="match status" value="1"/>
</dbReference>
<name>A0A6G1L3J7_9PEZI</name>
<evidence type="ECO:0000313" key="14">
    <source>
        <dbReference type="Proteomes" id="UP000799436"/>
    </source>
</evidence>
<gene>
    <name evidence="13" type="ORF">EJ03DRAFT_160600</name>
</gene>
<evidence type="ECO:0000256" key="2">
    <source>
        <dbReference type="ARBA" id="ARBA00022670"/>
    </source>
</evidence>
<keyword evidence="3 9" id="KW-0064">Aspartyl protease</keyword>
<dbReference type="GO" id="GO:0006508">
    <property type="term" value="P:proteolysis"/>
    <property type="evidence" value="ECO:0007669"/>
    <property type="project" value="UniProtKB-KW"/>
</dbReference>
<dbReference type="GO" id="GO:0004190">
    <property type="term" value="F:aspartic-type endopeptidase activity"/>
    <property type="evidence" value="ECO:0007669"/>
    <property type="project" value="UniProtKB-KW"/>
</dbReference>
<dbReference type="FunFam" id="2.40.70.10:FF:000024">
    <property type="entry name" value="Endothiapepsin"/>
    <property type="match status" value="1"/>
</dbReference>
<evidence type="ECO:0000259" key="12">
    <source>
        <dbReference type="PROSITE" id="PS51767"/>
    </source>
</evidence>
<comment type="similarity">
    <text evidence="1 9">Belongs to the peptidase A1 family.</text>
</comment>
<feature type="domain" description="Peptidase A1" evidence="12">
    <location>
        <begin position="160"/>
        <end position="469"/>
    </location>
</feature>
<feature type="chain" id="PRO_5026171983" evidence="11">
    <location>
        <begin position="20"/>
        <end position="472"/>
    </location>
</feature>
<dbReference type="Proteomes" id="UP000799436">
    <property type="component" value="Unassembled WGS sequence"/>
</dbReference>
<dbReference type="PANTHER" id="PTHR47966:SF1">
    <property type="entry name" value="ASPARTYL PROTEINASE"/>
    <property type="match status" value="1"/>
</dbReference>
<keyword evidence="8" id="KW-1015">Disulfide bond</keyword>
<keyword evidence="4 9" id="KW-0378">Hydrolase</keyword>
<feature type="disulfide bond" evidence="8">
    <location>
        <begin position="399"/>
        <end position="432"/>
    </location>
</feature>
<evidence type="ECO:0000256" key="9">
    <source>
        <dbReference type="RuleBase" id="RU000454"/>
    </source>
</evidence>
<organism evidence="13 14">
    <name type="scientific">Teratosphaeria nubilosa</name>
    <dbReference type="NCBI Taxonomy" id="161662"/>
    <lineage>
        <taxon>Eukaryota</taxon>
        <taxon>Fungi</taxon>
        <taxon>Dikarya</taxon>
        <taxon>Ascomycota</taxon>
        <taxon>Pezizomycotina</taxon>
        <taxon>Dothideomycetes</taxon>
        <taxon>Dothideomycetidae</taxon>
        <taxon>Mycosphaerellales</taxon>
        <taxon>Teratosphaeriaceae</taxon>
        <taxon>Teratosphaeria</taxon>
    </lineage>
</organism>
<feature type="active site" evidence="7">
    <location>
        <position position="178"/>
    </location>
</feature>
<dbReference type="PROSITE" id="PS00141">
    <property type="entry name" value="ASP_PROTEASE"/>
    <property type="match status" value="1"/>
</dbReference>
<feature type="signal peptide" evidence="11">
    <location>
        <begin position="1"/>
        <end position="19"/>
    </location>
</feature>
<keyword evidence="14" id="KW-1185">Reference proteome</keyword>
<dbReference type="PRINTS" id="PR00792">
    <property type="entry name" value="PEPSIN"/>
</dbReference>
<evidence type="ECO:0000256" key="11">
    <source>
        <dbReference type="SAM" id="SignalP"/>
    </source>
</evidence>
<dbReference type="PROSITE" id="PS51767">
    <property type="entry name" value="PEPTIDASE_A1"/>
    <property type="match status" value="1"/>
</dbReference>
<dbReference type="InterPro" id="IPR034163">
    <property type="entry name" value="Aspergillopepsin-like_cat_dom"/>
</dbReference>
<evidence type="ECO:0000256" key="4">
    <source>
        <dbReference type="ARBA" id="ARBA00022801"/>
    </source>
</evidence>
<dbReference type="SUPFAM" id="SSF50630">
    <property type="entry name" value="Acid proteases"/>
    <property type="match status" value="1"/>
</dbReference>
<keyword evidence="11" id="KW-0732">Signal</keyword>
<evidence type="ECO:0000313" key="13">
    <source>
        <dbReference type="EMBL" id="KAF2767162.1"/>
    </source>
</evidence>
<accession>A0A6G1L3J7</accession>
<keyword evidence="2 9" id="KW-0645">Protease</keyword>
<protein>
    <submittedName>
        <fullName evidence="13">Asp-domain-containing protein</fullName>
    </submittedName>
</protein>
<dbReference type="PANTHER" id="PTHR47966">
    <property type="entry name" value="BETA-SITE APP-CLEAVING ENZYME, ISOFORM A-RELATED"/>
    <property type="match status" value="1"/>
</dbReference>
<evidence type="ECO:0000256" key="3">
    <source>
        <dbReference type="ARBA" id="ARBA00022750"/>
    </source>
</evidence>
<dbReference type="AlphaFoldDB" id="A0A6G1L3J7"/>
<dbReference type="InterPro" id="IPR001969">
    <property type="entry name" value="Aspartic_peptidase_AS"/>
</dbReference>
<keyword evidence="5" id="KW-0325">Glycoprotein</keyword>
<dbReference type="InterPro" id="IPR033121">
    <property type="entry name" value="PEPTIDASE_A1"/>
</dbReference>
<evidence type="ECO:0000256" key="1">
    <source>
        <dbReference type="ARBA" id="ARBA00007447"/>
    </source>
</evidence>
<feature type="region of interest" description="Disordered" evidence="10">
    <location>
        <begin position="65"/>
        <end position="104"/>
    </location>
</feature>
<dbReference type="FunFam" id="2.40.70.10:FF:000026">
    <property type="entry name" value="Endothiapepsin"/>
    <property type="match status" value="1"/>
</dbReference>
<proteinExistence type="inferred from homology"/>
<evidence type="ECO:0000256" key="8">
    <source>
        <dbReference type="PIRSR" id="PIRSR601461-2"/>
    </source>
</evidence>
<dbReference type="Pfam" id="PF00026">
    <property type="entry name" value="Asp"/>
    <property type="match status" value="1"/>
</dbReference>
<dbReference type="InterPro" id="IPR021109">
    <property type="entry name" value="Peptidase_aspartic_dom_sf"/>
</dbReference>
<comment type="function">
    <text evidence="6">Secreted aspartic endopeptidase that allows assimilation of proteinaceous substrates. The scissile peptide bond is attacked by a nucleophilic water molecule activated by two aspartic residues in the active site. Shows a broad primary substrate specificity. Favors hydrophobic residues at the P1 and P1' positions.</text>
</comment>
<dbReference type="Gene3D" id="2.40.70.10">
    <property type="entry name" value="Acid Proteases"/>
    <property type="match status" value="2"/>
</dbReference>
<feature type="active site" evidence="7">
    <location>
        <position position="363"/>
    </location>
</feature>
<evidence type="ECO:0000256" key="10">
    <source>
        <dbReference type="SAM" id="MobiDB-lite"/>
    </source>
</evidence>
<evidence type="ECO:0000256" key="7">
    <source>
        <dbReference type="PIRSR" id="PIRSR601461-1"/>
    </source>
</evidence>
<dbReference type="EMBL" id="ML995860">
    <property type="protein sequence ID" value="KAF2767162.1"/>
    <property type="molecule type" value="Genomic_DNA"/>
</dbReference>
<sequence>MHSLPALCTAAVLITATLAAPTKQLSKRGVFSVPVKSRASVRRPPLQELSRTYAKYGWTVVVVDPEPNSSQSEPFGTGDEGSSGEGNVPWASSATAPPGTYTTSSSIASATAGTYGNSTSGTSDVGTSIAADQASSTASATSGSETGQVSAIPEQNDSEYLESVQIGSNGQTLNLDFDTGSADLWVFSSDLGTSELTGHSYFNPSKSSSWQAYSGASWEISYGDGSGASGSVGYEKVAIGGATATKQAVELATQVSSTFVSDTNSDGLVGLAFSSINTVEPEAQKTFFYNVKDQLAEYVFTANLKDNSAGTYTFGTIDSSQYTGDIHYVDIDNSDGFWQWSPTAYSIAGKSSECPTCSSGIADTGTSLILVDDDIVEAYYKQVSNAEYSNTQGGYTYPCSASLPSFGVQVGGWTATVNGSDLTYATIDDSTCFGGIQSNEGQGISIYGDVFLKQFFAVFDGENNRLGFAEQA</sequence>
<evidence type="ECO:0000256" key="6">
    <source>
        <dbReference type="ARBA" id="ARBA00055396"/>
    </source>
</evidence>